<feature type="transmembrane region" description="Helical" evidence="6">
    <location>
        <begin position="37"/>
        <end position="54"/>
    </location>
</feature>
<feature type="domain" description="Putative aromatic acid exporter C-terminal" evidence="7">
    <location>
        <begin position="157"/>
        <end position="317"/>
    </location>
</feature>
<dbReference type="PANTHER" id="PTHR40064:SF1">
    <property type="entry name" value="MEMBRANE PROTEIN"/>
    <property type="match status" value="1"/>
</dbReference>
<evidence type="ECO:0000256" key="5">
    <source>
        <dbReference type="ARBA" id="ARBA00023136"/>
    </source>
</evidence>
<proteinExistence type="predicted"/>
<protein>
    <recommendedName>
        <fullName evidence="7">Putative aromatic acid exporter C-terminal domain-containing protein</fullName>
    </recommendedName>
</protein>
<dbReference type="Pfam" id="PF11728">
    <property type="entry name" value="ArAE_1_C"/>
    <property type="match status" value="1"/>
</dbReference>
<reference evidence="8 9" key="1">
    <citation type="submission" date="2016-11" db="EMBL/GenBank/DDBJ databases">
        <title>Description of two novel members of the family Erysipelotrichaceae: Ileibacterium lipovorans gen. nov., sp. nov. and Dubosiella newyorkensis, gen. nov., sp. nov.</title>
        <authorList>
            <person name="Cox L.M."/>
            <person name="Sohn J."/>
            <person name="Tyrrell K.L."/>
            <person name="Citron D.M."/>
            <person name="Lawson P.A."/>
            <person name="Patel N.B."/>
            <person name="Iizumi T."/>
            <person name="Perez-Perez G.I."/>
            <person name="Goldstein E.J."/>
            <person name="Blaser M.J."/>
        </authorList>
    </citation>
    <scope>NUCLEOTIDE SEQUENCE [LARGE SCALE GENOMIC DNA]</scope>
    <source>
        <strain evidence="8 9">NYU-BL-A3</strain>
    </source>
</reference>
<keyword evidence="5 6" id="KW-0472">Membrane</keyword>
<keyword evidence="9" id="KW-1185">Reference proteome</keyword>
<dbReference type="Pfam" id="PF06081">
    <property type="entry name" value="ArAE_1"/>
    <property type="match status" value="1"/>
</dbReference>
<evidence type="ECO:0000313" key="8">
    <source>
        <dbReference type="EMBL" id="OLU39770.1"/>
    </source>
</evidence>
<feature type="transmembrane region" description="Helical" evidence="6">
    <location>
        <begin position="106"/>
        <end position="124"/>
    </location>
</feature>
<dbReference type="EMBL" id="MPJW01000126">
    <property type="protein sequence ID" value="OLU39770.1"/>
    <property type="molecule type" value="Genomic_DNA"/>
</dbReference>
<sequence length="353" mass="40986">MSMNVSLQTQQIILNMLKLGMGVISAVGIAWEIGLLNIYSAGSIALITLLTSKWDSLRTSLWRLVTYFFTVGVTFLLAKIIPWPIVCFGLAIMFIYLFCDLLRIRSVVAVNGVICSHFVASGSFTVEMIINEFLLVLIGVICALVFNHVYSEKAVRKEMNRRIQKDEEALANWLSVLADQLESGKRPLPSLKNYEKQLQADAKLAMEFDENSWSKHSDYYKSYFGMRLKQVQVLQNLEWAMLHFSNQPRQTKTIAEYIRYLVSFIFETHFPIQQEKELKRLLANLKTEDLPKSREEFENRSVLYHVLLTLQEFITLKEQFIKGLSNDQKKAYWSDVQRGMRDERLKEKVDRNQ</sequence>
<dbReference type="AlphaFoldDB" id="A0A1U7NG24"/>
<gene>
    <name evidence="8" type="ORF">BO222_06145</name>
</gene>
<organism evidence="8 9">
    <name type="scientific">Ileibacterium valens</name>
    <dbReference type="NCBI Taxonomy" id="1862668"/>
    <lineage>
        <taxon>Bacteria</taxon>
        <taxon>Bacillati</taxon>
        <taxon>Bacillota</taxon>
        <taxon>Erysipelotrichia</taxon>
        <taxon>Erysipelotrichales</taxon>
        <taxon>Erysipelotrichaceae</taxon>
        <taxon>Ileibacterium</taxon>
    </lineage>
</organism>
<dbReference type="InterPro" id="IPR021062">
    <property type="entry name" value="ArAE_1_C"/>
</dbReference>
<dbReference type="InterPro" id="IPR038323">
    <property type="entry name" value="ArAE_1_C_sf"/>
</dbReference>
<evidence type="ECO:0000259" key="7">
    <source>
        <dbReference type="Pfam" id="PF11728"/>
    </source>
</evidence>
<evidence type="ECO:0000313" key="9">
    <source>
        <dbReference type="Proteomes" id="UP000186341"/>
    </source>
</evidence>
<dbReference type="Gene3D" id="1.20.120.940">
    <property type="entry name" value="Putative aromatic acid exporter, C-terminal domain"/>
    <property type="match status" value="1"/>
</dbReference>
<comment type="caution">
    <text evidence="8">The sequence shown here is derived from an EMBL/GenBank/DDBJ whole genome shotgun (WGS) entry which is preliminary data.</text>
</comment>
<dbReference type="InterPro" id="IPR052984">
    <property type="entry name" value="UPF0421"/>
</dbReference>
<dbReference type="InterPro" id="IPR010343">
    <property type="entry name" value="ArAE_1"/>
</dbReference>
<feature type="transmembrane region" description="Helical" evidence="6">
    <location>
        <begin position="61"/>
        <end position="77"/>
    </location>
</feature>
<keyword evidence="2" id="KW-1003">Cell membrane</keyword>
<evidence type="ECO:0000256" key="3">
    <source>
        <dbReference type="ARBA" id="ARBA00022692"/>
    </source>
</evidence>
<evidence type="ECO:0000256" key="4">
    <source>
        <dbReference type="ARBA" id="ARBA00022989"/>
    </source>
</evidence>
<name>A0A1U7NG24_9FIRM</name>
<feature type="transmembrane region" description="Helical" evidence="6">
    <location>
        <begin position="83"/>
        <end position="99"/>
    </location>
</feature>
<dbReference type="PANTHER" id="PTHR40064">
    <property type="entry name" value="MEMBRANE PROTEIN-RELATED"/>
    <property type="match status" value="1"/>
</dbReference>
<dbReference type="GO" id="GO:0005886">
    <property type="term" value="C:plasma membrane"/>
    <property type="evidence" value="ECO:0007669"/>
    <property type="project" value="UniProtKB-SubCell"/>
</dbReference>
<keyword evidence="4 6" id="KW-1133">Transmembrane helix</keyword>
<evidence type="ECO:0000256" key="1">
    <source>
        <dbReference type="ARBA" id="ARBA00004651"/>
    </source>
</evidence>
<evidence type="ECO:0000256" key="6">
    <source>
        <dbReference type="SAM" id="Phobius"/>
    </source>
</evidence>
<accession>A0A1U7NG24</accession>
<dbReference type="Proteomes" id="UP000186341">
    <property type="component" value="Unassembled WGS sequence"/>
</dbReference>
<dbReference type="RefSeq" id="WP_075819344.1">
    <property type="nucleotide sequence ID" value="NZ_CAQPUY010000041.1"/>
</dbReference>
<evidence type="ECO:0000256" key="2">
    <source>
        <dbReference type="ARBA" id="ARBA00022475"/>
    </source>
</evidence>
<keyword evidence="3 6" id="KW-0812">Transmembrane</keyword>
<feature type="transmembrane region" description="Helical" evidence="6">
    <location>
        <begin position="12"/>
        <end position="31"/>
    </location>
</feature>
<comment type="subcellular location">
    <subcellularLocation>
        <location evidence="1">Cell membrane</location>
        <topology evidence="1">Multi-pass membrane protein</topology>
    </subcellularLocation>
</comment>
<feature type="transmembrane region" description="Helical" evidence="6">
    <location>
        <begin position="130"/>
        <end position="150"/>
    </location>
</feature>